<dbReference type="InterPro" id="IPR034363">
    <property type="entry name" value="eIF3B_RRM"/>
</dbReference>
<dbReference type="FunFam" id="2.130.10.10:FF:000419">
    <property type="entry name" value="Eukaryotic translation initiation factor 3 subunit B"/>
    <property type="match status" value="1"/>
</dbReference>
<evidence type="ECO:0000259" key="11">
    <source>
        <dbReference type="PROSITE" id="PS50102"/>
    </source>
</evidence>
<dbReference type="InterPro" id="IPR013979">
    <property type="entry name" value="TIF_beta_prop-like"/>
</dbReference>
<evidence type="ECO:0000256" key="3">
    <source>
        <dbReference type="ARBA" id="ARBA00022540"/>
    </source>
</evidence>
<name>A0A292Q4N6_9PEZI</name>
<dbReference type="GO" id="GO:0016282">
    <property type="term" value="C:eukaryotic 43S preinitiation complex"/>
    <property type="evidence" value="ECO:0007669"/>
    <property type="project" value="UniProtKB-UniRule"/>
</dbReference>
<keyword evidence="13" id="KW-1185">Reference proteome</keyword>
<gene>
    <name evidence="8" type="primary">PRT1</name>
    <name evidence="12" type="ORF">GSTUAT00001771001</name>
</gene>
<feature type="region of interest" description="Disordered" evidence="10">
    <location>
        <begin position="1"/>
        <end position="21"/>
    </location>
</feature>
<dbReference type="CDD" id="cd12278">
    <property type="entry name" value="RRM_eIF3B"/>
    <property type="match status" value="1"/>
</dbReference>
<dbReference type="InterPro" id="IPR015943">
    <property type="entry name" value="WD40/YVTN_repeat-like_dom_sf"/>
</dbReference>
<dbReference type="GO" id="GO:0031369">
    <property type="term" value="F:translation initiation factor binding"/>
    <property type="evidence" value="ECO:0007669"/>
    <property type="project" value="InterPro"/>
</dbReference>
<dbReference type="AlphaFoldDB" id="A0A292Q4N6"/>
<dbReference type="GO" id="GO:0001732">
    <property type="term" value="P:formation of cytoplasmic translation initiation complex"/>
    <property type="evidence" value="ECO:0007669"/>
    <property type="project" value="UniProtKB-UniRule"/>
</dbReference>
<feature type="domain" description="RRM" evidence="11">
    <location>
        <begin position="37"/>
        <end position="124"/>
    </location>
</feature>
<evidence type="ECO:0000256" key="10">
    <source>
        <dbReference type="SAM" id="MobiDB-lite"/>
    </source>
</evidence>
<comment type="similarity">
    <text evidence="8 9">Belongs to the eIF-3 subunit B family.</text>
</comment>
<evidence type="ECO:0000256" key="6">
    <source>
        <dbReference type="ARBA" id="ARBA00022884"/>
    </source>
</evidence>
<dbReference type="PANTHER" id="PTHR14068">
    <property type="entry name" value="EUKARYOTIC TRANSLATION INITIATION FACTOR 3 EIF3 -RELATED"/>
    <property type="match status" value="1"/>
</dbReference>
<dbReference type="GO" id="GO:0005852">
    <property type="term" value="C:eukaryotic translation initiation factor 3 complex"/>
    <property type="evidence" value="ECO:0007669"/>
    <property type="project" value="UniProtKB-UniRule"/>
</dbReference>
<evidence type="ECO:0000313" key="13">
    <source>
        <dbReference type="Proteomes" id="UP001412239"/>
    </source>
</evidence>
<dbReference type="GO" id="GO:0003743">
    <property type="term" value="F:translation initiation factor activity"/>
    <property type="evidence" value="ECO:0007669"/>
    <property type="project" value="UniProtKB-UniRule"/>
</dbReference>
<dbReference type="Proteomes" id="UP001412239">
    <property type="component" value="Unassembled WGS sequence"/>
</dbReference>
<dbReference type="Gene3D" id="3.30.70.330">
    <property type="match status" value="1"/>
</dbReference>
<dbReference type="SUPFAM" id="SSF82171">
    <property type="entry name" value="DPP6 N-terminal domain-like"/>
    <property type="match status" value="1"/>
</dbReference>
<dbReference type="InterPro" id="IPR012677">
    <property type="entry name" value="Nucleotide-bd_a/b_plait_sf"/>
</dbReference>
<keyword evidence="7 8" id="KW-0648">Protein biosynthesis</keyword>
<dbReference type="PROSITE" id="PS50102">
    <property type="entry name" value="RRM"/>
    <property type="match status" value="1"/>
</dbReference>
<dbReference type="InterPro" id="IPR011400">
    <property type="entry name" value="EIF3B"/>
</dbReference>
<dbReference type="Pfam" id="PF08662">
    <property type="entry name" value="eIF2A"/>
    <property type="match status" value="1"/>
</dbReference>
<comment type="subunit">
    <text evidence="8 9">Component of the eukaryotic translation initiation factor 3 (eIF-3) complex.</text>
</comment>
<evidence type="ECO:0000256" key="4">
    <source>
        <dbReference type="ARBA" id="ARBA00022574"/>
    </source>
</evidence>
<organism evidence="12 13">
    <name type="scientific">Tuber aestivum</name>
    <name type="common">summer truffle</name>
    <dbReference type="NCBI Taxonomy" id="59557"/>
    <lineage>
        <taxon>Eukaryota</taxon>
        <taxon>Fungi</taxon>
        <taxon>Dikarya</taxon>
        <taxon>Ascomycota</taxon>
        <taxon>Pezizomycotina</taxon>
        <taxon>Pezizomycetes</taxon>
        <taxon>Pezizales</taxon>
        <taxon>Tuberaceae</taxon>
        <taxon>Tuber</taxon>
    </lineage>
</organism>
<sequence length="743" mass="86369">MAPHREDEHEEEEEEEEIDFSDLRERYEVQLDEGLDTFVVVDGCPKIPADSRPKLIKFLCKRLAEVGRISQDSVFMPLNEETNMTEGYAFVEYDTPDQALLACKQLNGMALDKKHTVSINKLTDIEHYGREGRIKEEYAEPEIEPFVEQEHLRSWLGDANSRDQFIMYRGENVGVFWNKKKDVPESVVDRAGWTESFVQWSPQGTFLTSVHGQGVQLWGGPSWKRIMRFAHPMVNLVDFSPNERYLVTWSNKPISIPENPPPNFPLGPDEDGKSFIIWDIKTGNLLRSFTSVEVTGERDAELFEKSRKKVSWPVFKWSSDDKYVARVVPEQSIQIFETPGMLLLGKKAIKIEGVVDFEWSPSIPTVERGKKEPEQLLCYWTPEMNNQTARVGLMSIPSKEITRTRNLVNVSDCKLHWQSEGKYLCVKVDRHTRTKKSMYTSLEFFRVKEKNIPVEIVELKLVVINFAWEPKGDRFVFITVDEAVQGAQVAPKTSVHFYAPEKIKNGVGEFCLVKTVEKKNSNAIYWSPKGRFSLIATVHSQQSFDLEFWDFDFEGEKQKQDKTSKNKDLAANLMLMGTSEHYGLTDVEWDPTGRYVATSVSTWKHLMENGYHLWDFKGSLLREEHIDKFKQFLWRPRPPTMLSKEEQKQIRKNLREYSKQFDEEDQFEAEVANKEVVEARKRKLDEWRAWRARIEKEVRWERVDLGLPEDPDEALGETAGEEEDKVVEEIVEEVISEHEEEIA</sequence>
<dbReference type="GO" id="GO:0003723">
    <property type="term" value="F:RNA binding"/>
    <property type="evidence" value="ECO:0007669"/>
    <property type="project" value="UniProtKB-UniRule"/>
</dbReference>
<dbReference type="EMBL" id="LN890962">
    <property type="protein sequence ID" value="CUS14041.1"/>
    <property type="molecule type" value="Genomic_DNA"/>
</dbReference>
<dbReference type="FunFam" id="3.30.70.330:FF:000235">
    <property type="entry name" value="Eukaryotic translation initiation factor 3 subunit B"/>
    <property type="match status" value="1"/>
</dbReference>
<feature type="compositionally biased region" description="Acidic residues" evidence="10">
    <location>
        <begin position="8"/>
        <end position="20"/>
    </location>
</feature>
<proteinExistence type="inferred from homology"/>
<keyword evidence="5" id="KW-0677">Repeat</keyword>
<comment type="function">
    <text evidence="9">Component of the eukaryotic translation initiation factor 3 (eIF-3) complex, which is involved in protein synthesis and, together with other initiation factors, stimulates binding of mRNA and methionyl-tRNAi to the 40S ribosome.</text>
</comment>
<reference evidence="12" key="1">
    <citation type="submission" date="2015-10" db="EMBL/GenBank/DDBJ databases">
        <authorList>
            <person name="Regsiter A."/>
            <person name="william w."/>
        </authorList>
    </citation>
    <scope>NUCLEOTIDE SEQUENCE</scope>
    <source>
        <strain evidence="12">Montdore</strain>
    </source>
</reference>
<accession>A0A292Q4N6</accession>
<dbReference type="InterPro" id="IPR000504">
    <property type="entry name" value="RRM_dom"/>
</dbReference>
<dbReference type="Pfam" id="PF00076">
    <property type="entry name" value="RRM_1"/>
    <property type="match status" value="1"/>
</dbReference>
<evidence type="ECO:0000256" key="5">
    <source>
        <dbReference type="ARBA" id="ARBA00022737"/>
    </source>
</evidence>
<dbReference type="PIRSF" id="PIRSF036424">
    <property type="entry name" value="eIF3b"/>
    <property type="match status" value="1"/>
</dbReference>
<evidence type="ECO:0000256" key="7">
    <source>
        <dbReference type="ARBA" id="ARBA00022917"/>
    </source>
</evidence>
<dbReference type="PANTHER" id="PTHR14068:SF0">
    <property type="entry name" value="EUKARYOTIC TRANSLATION INITIATION FACTOR 3 SUBUNIT B"/>
    <property type="match status" value="1"/>
</dbReference>
<dbReference type="Gene3D" id="2.130.10.10">
    <property type="entry name" value="YVTN repeat-like/Quinoprotein amine dehydrogenase"/>
    <property type="match status" value="1"/>
</dbReference>
<keyword evidence="6 8" id="KW-0694">RNA-binding</keyword>
<evidence type="ECO:0000256" key="9">
    <source>
        <dbReference type="PIRNR" id="PIRNR036424"/>
    </source>
</evidence>
<dbReference type="HAMAP" id="MF_03001">
    <property type="entry name" value="eIF3b"/>
    <property type="match status" value="1"/>
</dbReference>
<keyword evidence="2 8" id="KW-0963">Cytoplasm</keyword>
<protein>
    <recommendedName>
        <fullName evidence="8">Eukaryotic translation initiation factor 3 subunit B</fullName>
        <shortName evidence="8">eIF3b</shortName>
    </recommendedName>
    <alternativeName>
        <fullName evidence="8">Eukaryotic translation initiation factor 3 90 kDa subunit homolog</fullName>
        <shortName evidence="8">eIF3 p90</shortName>
    </alternativeName>
    <alternativeName>
        <fullName evidence="8">Translation initiation factor eIF3, p90 subunit homolog</fullName>
    </alternativeName>
</protein>
<keyword evidence="4" id="KW-0853">WD repeat</keyword>
<comment type="subcellular location">
    <subcellularLocation>
        <location evidence="1 8 9">Cytoplasm</location>
    </subcellularLocation>
</comment>
<evidence type="ECO:0000313" key="12">
    <source>
        <dbReference type="EMBL" id="CUS14041.1"/>
    </source>
</evidence>
<keyword evidence="3 8" id="KW-0396">Initiation factor</keyword>
<evidence type="ECO:0000256" key="2">
    <source>
        <dbReference type="ARBA" id="ARBA00022490"/>
    </source>
</evidence>
<evidence type="ECO:0000256" key="1">
    <source>
        <dbReference type="ARBA" id="ARBA00004496"/>
    </source>
</evidence>
<dbReference type="InterPro" id="IPR035979">
    <property type="entry name" value="RBD_domain_sf"/>
</dbReference>
<evidence type="ECO:0000256" key="8">
    <source>
        <dbReference type="HAMAP-Rule" id="MF_03001"/>
    </source>
</evidence>
<dbReference type="SUPFAM" id="SSF54928">
    <property type="entry name" value="RNA-binding domain, RBD"/>
    <property type="match status" value="1"/>
</dbReference>
<dbReference type="GO" id="GO:0033290">
    <property type="term" value="C:eukaryotic 48S preinitiation complex"/>
    <property type="evidence" value="ECO:0007669"/>
    <property type="project" value="UniProtKB-UniRule"/>
</dbReference>
<comment type="function">
    <text evidence="8">RNA-binding component of the eukaryotic translation initiation factor 3 (eIF-3) complex, which is involved in protein synthesis of a specialized repertoire of mRNAs and, together with other initiation factors, stimulates binding of mRNA and methionyl-tRNAi to the 40S ribosome. The eIF-3 complex specifically targets and initiates translation of a subset of mRNAs involved in cell proliferation.</text>
</comment>